<dbReference type="Proteomes" id="UP000193920">
    <property type="component" value="Unassembled WGS sequence"/>
</dbReference>
<dbReference type="AlphaFoldDB" id="A0A1Y2CGV8"/>
<name>A0A1Y2CGV8_9FUNG</name>
<evidence type="ECO:0000313" key="4">
    <source>
        <dbReference type="Proteomes" id="UP000193920"/>
    </source>
</evidence>
<dbReference type="Pfam" id="PF12796">
    <property type="entry name" value="Ank_2"/>
    <property type="match status" value="1"/>
</dbReference>
<reference evidence="3 4" key="1">
    <citation type="submission" date="2016-08" db="EMBL/GenBank/DDBJ databases">
        <title>A Parts List for Fungal Cellulosomes Revealed by Comparative Genomics.</title>
        <authorList>
            <consortium name="DOE Joint Genome Institute"/>
            <person name="Haitjema C.H."/>
            <person name="Gilmore S.P."/>
            <person name="Henske J.K."/>
            <person name="Solomon K.V."/>
            <person name="De Groot R."/>
            <person name="Kuo A."/>
            <person name="Mondo S.J."/>
            <person name="Salamov A.A."/>
            <person name="Labutti K."/>
            <person name="Zhao Z."/>
            <person name="Chiniquy J."/>
            <person name="Barry K."/>
            <person name="Brewer H.M."/>
            <person name="Purvine S.O."/>
            <person name="Wright A.T."/>
            <person name="Boxma B."/>
            <person name="Van Alen T."/>
            <person name="Hackstein J.H."/>
            <person name="Baker S.E."/>
            <person name="Grigoriev I.V."/>
            <person name="O'Malley M.A."/>
        </authorList>
    </citation>
    <scope>NUCLEOTIDE SEQUENCE [LARGE SCALE GENOMIC DNA]</scope>
    <source>
        <strain evidence="3 4">G1</strain>
    </source>
</reference>
<dbReference type="Gene3D" id="1.25.40.20">
    <property type="entry name" value="Ankyrin repeat-containing domain"/>
    <property type="match status" value="2"/>
</dbReference>
<dbReference type="SUPFAM" id="SSF48403">
    <property type="entry name" value="Ankyrin repeat"/>
    <property type="match status" value="1"/>
</dbReference>
<protein>
    <submittedName>
        <fullName evidence="3">Ankyrin</fullName>
    </submittedName>
</protein>
<dbReference type="SMR" id="A0A1Y2CGV8"/>
<comment type="caution">
    <text evidence="3">The sequence shown here is derived from an EMBL/GenBank/DDBJ whole genome shotgun (WGS) entry which is preliminary data.</text>
</comment>
<evidence type="ECO:0000256" key="1">
    <source>
        <dbReference type="ARBA" id="ARBA00022737"/>
    </source>
</evidence>
<dbReference type="PANTHER" id="PTHR24198">
    <property type="entry name" value="ANKYRIN REPEAT AND PROTEIN KINASE DOMAIN-CONTAINING PROTEIN"/>
    <property type="match status" value="1"/>
</dbReference>
<dbReference type="PANTHER" id="PTHR24198:SF165">
    <property type="entry name" value="ANKYRIN REPEAT-CONTAINING PROTEIN-RELATED"/>
    <property type="match status" value="1"/>
</dbReference>
<evidence type="ECO:0000256" key="2">
    <source>
        <dbReference type="ARBA" id="ARBA00023043"/>
    </source>
</evidence>
<dbReference type="EMBL" id="MCOG01000108">
    <property type="protein sequence ID" value="ORY46293.1"/>
    <property type="molecule type" value="Genomic_DNA"/>
</dbReference>
<dbReference type="InterPro" id="IPR002110">
    <property type="entry name" value="Ankyrin_rpt"/>
</dbReference>
<dbReference type="InterPro" id="IPR036770">
    <property type="entry name" value="Ankyrin_rpt-contain_sf"/>
</dbReference>
<dbReference type="OrthoDB" id="9995210at2759"/>
<dbReference type="SMART" id="SM00248">
    <property type="entry name" value="ANK"/>
    <property type="match status" value="8"/>
</dbReference>
<organism evidence="3 4">
    <name type="scientific">Neocallimastix californiae</name>
    <dbReference type="NCBI Taxonomy" id="1754190"/>
    <lineage>
        <taxon>Eukaryota</taxon>
        <taxon>Fungi</taxon>
        <taxon>Fungi incertae sedis</taxon>
        <taxon>Chytridiomycota</taxon>
        <taxon>Chytridiomycota incertae sedis</taxon>
        <taxon>Neocallimastigomycetes</taxon>
        <taxon>Neocallimastigales</taxon>
        <taxon>Neocallimastigaceae</taxon>
        <taxon>Neocallimastix</taxon>
    </lineage>
</organism>
<accession>A0A1Y2CGV8</accession>
<sequence length="610" mass="71471">MEYSEFEKILLSQIKNKNEDCIQTIESNQKLIQLYFQNNEKPYHIEHFVNNLNDIILSNNDSFKLIEKVLKHKLFDEVLNYFKYSEIFINACKANNSNALKWLLTMDINYYIQDENGMTALMHAAGNRRLSFVVKELIKDNDDFIHLTDKNGENALFHAINNDENDTFTRLLYSKIDVNHQNNDGDTVLLYCAKNGYIRAVEQIIKLSNIDLDIVDKAGRNAVMYLLENEEFKIVTRILKTKQFDINYYNYNNNESFVSLIIKKYQDLFVKNKYYINNSEKKFKISFFGSMMIATLVYPGCDFNIPIDDDGNTPIMYFMMIEDYLTTSFILSDYPNVDLSIKNKHGVNASLLSTFIDDKEHILIKEFVKNKTFDTQYVDKEGNNLLIYAIINNNTTVFSNLVNEKSINHVNQKNEDTLIIATKLGFLENINGVELRKADINHQDDLGNTAMHYAIKLRYKYAVNLLAYYQCDMEIKNNEGVTANELVNQLEEKDILKIVKKPLPLHEMKKKIKNDSKSFLFLKKKKNTDEKVEEYIKNYQMTNYQKEYLRLVENIKTYEKVKNLIYVEEPLSLAYYLSLEKRKTFIPLICVNPQAINDDKKMAEAAFILF</sequence>
<evidence type="ECO:0000313" key="3">
    <source>
        <dbReference type="EMBL" id="ORY46293.1"/>
    </source>
</evidence>
<keyword evidence="2" id="KW-0040">ANK repeat</keyword>
<keyword evidence="4" id="KW-1185">Reference proteome</keyword>
<keyword evidence="1" id="KW-0677">Repeat</keyword>
<gene>
    <name evidence="3" type="ORF">LY90DRAFT_703425</name>
</gene>
<proteinExistence type="predicted"/>
<dbReference type="STRING" id="1754190.A0A1Y2CGV8"/>